<sequence>MKKNLLLLSFWLLPLLIWAQAPAGYYTNADGKSGAELKTALFGIIGNHTVRSYDNLWTDFQTTDKKANGKVWDMYSDIPGGTPAYEYTFVTDQCGNYSGENNCYNREHSFPKSWFAEATPMYSDLFHLYPTDGYVNGKRSNYIFGEVSSATWQSTNGSMLGTADPTTNLTGTVFEPIDTYKGDFARTYFYMATCYEDKITGWASIATEAQQILAGNSYPAYKEAYVQLLLKWAQSDPVSQKEIDRNNAVYGIQKNRNPYIDHPEYAEYVWGGQTPSGVSISALALTPEFPNETNTVSLSATVIGKTTISVVKLKWGNTPAMESTEIAMTKTTGDTYQTATPIPAQALNTTVYYSVFAQDVDGGSSTTITKTYKVGNSLVISNLTTTPTAPNETNTVLISAKVNSATALNSVTLFWGLTATPTTEIAMSTTGGDIYTATIPAQAVSAKVYYYISATNTTPATEKSTTESYTVANSVAPTNLLSEDFVSCLPSDWLAYSVASNKNWACVSNAFEINGFGGDVASEDWLITKKVDATNYKSIALSFKVKTKFTDANYPNTLTVCYSTDYSGTGNPNTATWNKLTYTVPASNSNAYVSSGNIDLTSLEGKQFYIGFKYVSSGTTAGSASLWGVDDILLVGTSTVTNQAPTISAVVHTPTSPAVGTNVTYSANVTDADGSISSVSLNYGQDPTSLDQSATMTLTSGNTYSATVEFPNVTKLYYEVEATDNLNLATTSATITVTAATTTNQAPTISNISVTPSTPQQGASITIGATATDSDGSIAVVNVLHGTSADNLINSLTMILVSGSNYSTTVTAPQASTLFFKVETMDNLGLKTTSEIQTVNLTTGVEQTAKDIVTLYPNPATNELAISLANHSGAKVGIYELTGKQVAQKMVASGETIDISALRNGIYMVRIETGNTVITKKITVSR</sequence>
<evidence type="ECO:0000256" key="3">
    <source>
        <dbReference type="ARBA" id="ARBA00022801"/>
    </source>
</evidence>
<dbReference type="NCBIfam" id="TIGR04183">
    <property type="entry name" value="Por_Secre_tail"/>
    <property type="match status" value="1"/>
</dbReference>
<dbReference type="PANTHER" id="PTHR33607">
    <property type="entry name" value="ENDONUCLEASE-1"/>
    <property type="match status" value="1"/>
</dbReference>
<organism evidence="6 7">
    <name type="scientific">Williamwhitmania taraxaci</name>
    <dbReference type="NCBI Taxonomy" id="1640674"/>
    <lineage>
        <taxon>Bacteria</taxon>
        <taxon>Pseudomonadati</taxon>
        <taxon>Bacteroidota</taxon>
        <taxon>Bacteroidia</taxon>
        <taxon>Bacteroidales</taxon>
        <taxon>Williamwhitmaniaceae</taxon>
        <taxon>Williamwhitmania</taxon>
    </lineage>
</organism>
<evidence type="ECO:0000256" key="1">
    <source>
        <dbReference type="ARBA" id="ARBA00006429"/>
    </source>
</evidence>
<dbReference type="Proteomes" id="UP000199452">
    <property type="component" value="Unassembled WGS sequence"/>
</dbReference>
<proteinExistence type="inferred from homology"/>
<dbReference type="AlphaFoldDB" id="A0A1G6HA40"/>
<feature type="signal peptide" evidence="4">
    <location>
        <begin position="1"/>
        <end position="23"/>
    </location>
</feature>
<dbReference type="PANTHER" id="PTHR33607:SF2">
    <property type="entry name" value="ENDONUCLEASE-1"/>
    <property type="match status" value="1"/>
</dbReference>
<dbReference type="Pfam" id="PF18962">
    <property type="entry name" value="Por_Secre_tail"/>
    <property type="match status" value="1"/>
</dbReference>
<name>A0A1G6HA40_9BACT</name>
<dbReference type="Gene3D" id="2.60.40.10">
    <property type="entry name" value="Immunoglobulins"/>
    <property type="match status" value="1"/>
</dbReference>
<accession>A0A1G6HA40</accession>
<evidence type="ECO:0000256" key="2">
    <source>
        <dbReference type="ARBA" id="ARBA00022722"/>
    </source>
</evidence>
<reference evidence="6 7" key="1">
    <citation type="submission" date="2016-09" db="EMBL/GenBank/DDBJ databases">
        <authorList>
            <person name="Capua I."/>
            <person name="De Benedictis P."/>
            <person name="Joannis T."/>
            <person name="Lombin L.H."/>
            <person name="Cattoli G."/>
        </authorList>
    </citation>
    <scope>NUCLEOTIDE SEQUENCE [LARGE SCALE GENOMIC DNA]</scope>
    <source>
        <strain evidence="6 7">A7P-90m</strain>
    </source>
</reference>
<keyword evidence="4" id="KW-0732">Signal</keyword>
<dbReference type="GO" id="GO:0004518">
    <property type="term" value="F:nuclease activity"/>
    <property type="evidence" value="ECO:0007669"/>
    <property type="project" value="UniProtKB-KW"/>
</dbReference>
<keyword evidence="3" id="KW-0378">Hydrolase</keyword>
<protein>
    <submittedName>
        <fullName evidence="6">Por secretion system C-terminal sorting domain-containing protein</fullName>
    </submittedName>
</protein>
<feature type="domain" description="Secretion system C-terminal sorting" evidence="5">
    <location>
        <begin position="855"/>
        <end position="924"/>
    </location>
</feature>
<dbReference type="InterPro" id="IPR026444">
    <property type="entry name" value="Secre_tail"/>
</dbReference>
<dbReference type="InterPro" id="IPR013783">
    <property type="entry name" value="Ig-like_fold"/>
</dbReference>
<evidence type="ECO:0000259" key="5">
    <source>
        <dbReference type="Pfam" id="PF18962"/>
    </source>
</evidence>
<dbReference type="EMBL" id="FMYP01000008">
    <property type="protein sequence ID" value="SDB90306.1"/>
    <property type="molecule type" value="Genomic_DNA"/>
</dbReference>
<comment type="similarity">
    <text evidence="1">Belongs to the EndA/NucM nuclease family.</text>
</comment>
<evidence type="ECO:0000256" key="4">
    <source>
        <dbReference type="SAM" id="SignalP"/>
    </source>
</evidence>
<dbReference type="GO" id="GO:0016787">
    <property type="term" value="F:hydrolase activity"/>
    <property type="evidence" value="ECO:0007669"/>
    <property type="project" value="UniProtKB-KW"/>
</dbReference>
<dbReference type="InterPro" id="IPR007346">
    <property type="entry name" value="Endonuclease-I"/>
</dbReference>
<evidence type="ECO:0000313" key="6">
    <source>
        <dbReference type="EMBL" id="SDB90306.1"/>
    </source>
</evidence>
<dbReference type="STRING" id="1640674.SAMN05216323_100811"/>
<keyword evidence="2" id="KW-0540">Nuclease</keyword>
<dbReference type="OrthoDB" id="9770276at2"/>
<keyword evidence="7" id="KW-1185">Reference proteome</keyword>
<dbReference type="InterPro" id="IPR044925">
    <property type="entry name" value="His-Me_finger_sf"/>
</dbReference>
<feature type="chain" id="PRO_5011506102" evidence="4">
    <location>
        <begin position="24"/>
        <end position="926"/>
    </location>
</feature>
<dbReference type="SUPFAM" id="SSF54060">
    <property type="entry name" value="His-Me finger endonucleases"/>
    <property type="match status" value="1"/>
</dbReference>
<dbReference type="Pfam" id="PF04231">
    <property type="entry name" value="Endonuclease_1"/>
    <property type="match status" value="1"/>
</dbReference>
<gene>
    <name evidence="6" type="ORF">SAMN05216323_100811</name>
</gene>
<dbReference type="RefSeq" id="WP_092435844.1">
    <property type="nucleotide sequence ID" value="NZ_FMYP01000008.1"/>
</dbReference>
<evidence type="ECO:0000313" key="7">
    <source>
        <dbReference type="Proteomes" id="UP000199452"/>
    </source>
</evidence>